<organism evidence="4 5">
    <name type="scientific">Paracraurococcus ruber</name>
    <dbReference type="NCBI Taxonomy" id="77675"/>
    <lineage>
        <taxon>Bacteria</taxon>
        <taxon>Pseudomonadati</taxon>
        <taxon>Pseudomonadota</taxon>
        <taxon>Alphaproteobacteria</taxon>
        <taxon>Acetobacterales</taxon>
        <taxon>Roseomonadaceae</taxon>
        <taxon>Paracraurococcus</taxon>
    </lineage>
</organism>
<reference evidence="4 5" key="1">
    <citation type="journal article" date="2020" name="Microorganisms">
        <title>Osmotic Adaptation and Compatible Solute Biosynthesis of Phototrophic Bacteria as Revealed from Genome Analyses.</title>
        <authorList>
            <person name="Imhoff J.F."/>
            <person name="Rahn T."/>
            <person name="Kunzel S."/>
            <person name="Keller A."/>
            <person name="Neulinger S.C."/>
        </authorList>
    </citation>
    <scope>NUCLEOTIDE SEQUENCE [LARGE SCALE GENOMIC DNA]</scope>
    <source>
        <strain evidence="4 5">DSM 15382</strain>
    </source>
</reference>
<dbReference type="InterPro" id="IPR002645">
    <property type="entry name" value="STAS_dom"/>
</dbReference>
<dbReference type="PANTHER" id="PTHR33495:SF2">
    <property type="entry name" value="ANTI-SIGMA FACTOR ANTAGONIST TM_1081-RELATED"/>
    <property type="match status" value="1"/>
</dbReference>
<comment type="caution">
    <text evidence="4">The sequence shown here is derived from an EMBL/GenBank/DDBJ whole genome shotgun (WGS) entry which is preliminary data.</text>
</comment>
<evidence type="ECO:0000259" key="3">
    <source>
        <dbReference type="PROSITE" id="PS50801"/>
    </source>
</evidence>
<name>A0ABS1D2Q8_9PROT</name>
<dbReference type="Gene3D" id="3.30.750.24">
    <property type="entry name" value="STAS domain"/>
    <property type="match status" value="1"/>
</dbReference>
<gene>
    <name evidence="4" type="ORF">CKO45_23175</name>
</gene>
<accession>A0ABS1D2Q8</accession>
<evidence type="ECO:0000256" key="2">
    <source>
        <dbReference type="RuleBase" id="RU003749"/>
    </source>
</evidence>
<protein>
    <recommendedName>
        <fullName evidence="2">Anti-sigma factor antagonist</fullName>
    </recommendedName>
</protein>
<proteinExistence type="inferred from homology"/>
<dbReference type="CDD" id="cd07043">
    <property type="entry name" value="STAS_anti-anti-sigma_factors"/>
    <property type="match status" value="1"/>
</dbReference>
<dbReference type="Proteomes" id="UP000697995">
    <property type="component" value="Unassembled WGS sequence"/>
</dbReference>
<evidence type="ECO:0000256" key="1">
    <source>
        <dbReference type="ARBA" id="ARBA00009013"/>
    </source>
</evidence>
<evidence type="ECO:0000313" key="4">
    <source>
        <dbReference type="EMBL" id="MBK1661121.1"/>
    </source>
</evidence>
<dbReference type="InterPro" id="IPR058548">
    <property type="entry name" value="MlaB-like_STAS"/>
</dbReference>
<dbReference type="PANTHER" id="PTHR33495">
    <property type="entry name" value="ANTI-SIGMA FACTOR ANTAGONIST TM_1081-RELATED-RELATED"/>
    <property type="match status" value="1"/>
</dbReference>
<feature type="domain" description="STAS" evidence="3">
    <location>
        <begin position="13"/>
        <end position="109"/>
    </location>
</feature>
<dbReference type="NCBIfam" id="TIGR00377">
    <property type="entry name" value="ant_ant_sig"/>
    <property type="match status" value="1"/>
</dbReference>
<dbReference type="InterPro" id="IPR036513">
    <property type="entry name" value="STAS_dom_sf"/>
</dbReference>
<dbReference type="PROSITE" id="PS50801">
    <property type="entry name" value="STAS"/>
    <property type="match status" value="1"/>
</dbReference>
<dbReference type="EMBL" id="NRSG01000254">
    <property type="protein sequence ID" value="MBK1661121.1"/>
    <property type="molecule type" value="Genomic_DNA"/>
</dbReference>
<evidence type="ECO:0000313" key="5">
    <source>
        <dbReference type="Proteomes" id="UP000697995"/>
    </source>
</evidence>
<comment type="similarity">
    <text evidence="1 2">Belongs to the anti-sigma-factor antagonist family.</text>
</comment>
<dbReference type="RefSeq" id="WP_133222702.1">
    <property type="nucleotide sequence ID" value="NZ_NRSG01000254.1"/>
</dbReference>
<dbReference type="InterPro" id="IPR003658">
    <property type="entry name" value="Anti-sigma_ant"/>
</dbReference>
<dbReference type="Pfam" id="PF13466">
    <property type="entry name" value="STAS_2"/>
    <property type="match status" value="1"/>
</dbReference>
<sequence length="111" mass="11485">MQVTEVSASLQQIALSGFLDAAAVERLEPQFAAAVAAADRDTILDLSGVDYCGSLGIRMMLAAAKALQKRGRKLVLAAPQPPVRTVLETVGIGSLVPMTASVGDARHQLGA</sequence>
<keyword evidence="5" id="KW-1185">Reference proteome</keyword>
<dbReference type="SUPFAM" id="SSF52091">
    <property type="entry name" value="SpoIIaa-like"/>
    <property type="match status" value="1"/>
</dbReference>